<proteinExistence type="predicted"/>
<evidence type="ECO:0000313" key="1">
    <source>
        <dbReference type="EMBL" id="KKD39926.1"/>
    </source>
</evidence>
<dbReference type="Proteomes" id="UP000033607">
    <property type="component" value="Unassembled WGS sequence"/>
</dbReference>
<dbReference type="InterPro" id="IPR019069">
    <property type="entry name" value="Restrct_endonuc_II_ScaI"/>
</dbReference>
<reference evidence="1 3" key="1">
    <citation type="submission" date="2015-06" db="EMBL/GenBank/DDBJ databases">
        <title>Draft genome assembly of filamentous brackish cyanobacterium Limnoraphis robusta strain CS-951.</title>
        <authorList>
            <person name="Willis A."/>
            <person name="Parks M."/>
            <person name="Burford M.A."/>
        </authorList>
    </citation>
    <scope>NUCLEOTIDE SEQUENCE [LARGE SCALE GENOMIC DNA]</scope>
    <source>
        <strain evidence="1 3">CS-951</strain>
    </source>
</reference>
<protein>
    <recommendedName>
        <fullName evidence="4">ScaI family restriction endonuclease</fullName>
    </recommendedName>
</protein>
<dbReference type="AlphaFoldDB" id="A0A0F5YM08"/>
<evidence type="ECO:0000313" key="2">
    <source>
        <dbReference type="EMBL" id="KMW70078.1"/>
    </source>
</evidence>
<gene>
    <name evidence="1" type="ORF">WN50_00825</name>
    <name evidence="2" type="ORF">WN50_38050</name>
</gene>
<dbReference type="REBASE" id="129040">
    <property type="entry name" value="Lro951ORF38055P"/>
</dbReference>
<name>A0A0F5YM08_9CYAN</name>
<dbReference type="EMBL" id="LATL02000271">
    <property type="protein sequence ID" value="KMW70078.1"/>
    <property type="molecule type" value="Genomic_DNA"/>
</dbReference>
<sequence length="183" mass="21010">MAITRQVIDEFPLSSEVLISTVEEAWKDLYSSSFGDFRLQIGRDIFLPAQAIGIILERLIAVRLAHQNSGWRGSQAKHEKDIVCTFNDRYSFEVKTSSSKSSFYGNRSTGHRSENRLKYRTGYYLIINYKLPKEDDLQRKIWKIRFGWIDDEDWVGQNKPTGQQASIGAKVASLKLVTLKMSP</sequence>
<dbReference type="EMBL" id="LATL02000332">
    <property type="protein sequence ID" value="KKD39926.1"/>
    <property type="molecule type" value="Genomic_DNA"/>
</dbReference>
<evidence type="ECO:0000313" key="3">
    <source>
        <dbReference type="Proteomes" id="UP000033607"/>
    </source>
</evidence>
<comment type="caution">
    <text evidence="1">The sequence shown here is derived from an EMBL/GenBank/DDBJ whole genome shotgun (WGS) entry which is preliminary data.</text>
</comment>
<dbReference type="Pfam" id="PF09569">
    <property type="entry name" value="RE_ScaI"/>
    <property type="match status" value="1"/>
</dbReference>
<evidence type="ECO:0008006" key="4">
    <source>
        <dbReference type="Google" id="ProtNLM"/>
    </source>
</evidence>
<accession>A0A0F5YM08</accession>
<organism evidence="1 3">
    <name type="scientific">Limnoraphis robusta CS-951</name>
    <dbReference type="NCBI Taxonomy" id="1637645"/>
    <lineage>
        <taxon>Bacteria</taxon>
        <taxon>Bacillati</taxon>
        <taxon>Cyanobacteriota</taxon>
        <taxon>Cyanophyceae</taxon>
        <taxon>Oscillatoriophycideae</taxon>
        <taxon>Oscillatoriales</taxon>
        <taxon>Sirenicapillariaceae</taxon>
        <taxon>Limnoraphis</taxon>
    </lineage>
</organism>